<evidence type="ECO:0000313" key="2">
    <source>
        <dbReference type="Proteomes" id="UP001302745"/>
    </source>
</evidence>
<accession>A0AAN6VIW5</accession>
<reference evidence="1" key="1">
    <citation type="journal article" date="2023" name="Mol. Phylogenet. Evol.">
        <title>Genome-scale phylogeny and comparative genomics of the fungal order Sordariales.</title>
        <authorList>
            <person name="Hensen N."/>
            <person name="Bonometti L."/>
            <person name="Westerberg I."/>
            <person name="Brannstrom I.O."/>
            <person name="Guillou S."/>
            <person name="Cros-Aarteil S."/>
            <person name="Calhoun S."/>
            <person name="Haridas S."/>
            <person name="Kuo A."/>
            <person name="Mondo S."/>
            <person name="Pangilinan J."/>
            <person name="Riley R."/>
            <person name="LaButti K."/>
            <person name="Andreopoulos B."/>
            <person name="Lipzen A."/>
            <person name="Chen C."/>
            <person name="Yan M."/>
            <person name="Daum C."/>
            <person name="Ng V."/>
            <person name="Clum A."/>
            <person name="Steindorff A."/>
            <person name="Ohm R.A."/>
            <person name="Martin F."/>
            <person name="Silar P."/>
            <person name="Natvig D.O."/>
            <person name="Lalanne C."/>
            <person name="Gautier V."/>
            <person name="Ament-Velasquez S.L."/>
            <person name="Kruys A."/>
            <person name="Hutchinson M.I."/>
            <person name="Powell A.J."/>
            <person name="Barry K."/>
            <person name="Miller A.N."/>
            <person name="Grigoriev I.V."/>
            <person name="Debuchy R."/>
            <person name="Gladieux P."/>
            <person name="Hiltunen Thoren M."/>
            <person name="Johannesson H."/>
        </authorList>
    </citation>
    <scope>NUCLEOTIDE SEQUENCE</scope>
    <source>
        <strain evidence="1">CBS 538.74</strain>
    </source>
</reference>
<protein>
    <submittedName>
        <fullName evidence="1">Uncharacterized protein</fullName>
    </submittedName>
</protein>
<name>A0AAN6VIW5_9PEZI</name>
<feature type="non-terminal residue" evidence="1">
    <location>
        <position position="1"/>
    </location>
</feature>
<gene>
    <name evidence="1" type="ORF">C8A00DRAFT_35241</name>
</gene>
<dbReference type="Proteomes" id="UP001302745">
    <property type="component" value="Unassembled WGS sequence"/>
</dbReference>
<reference evidence="1" key="2">
    <citation type="submission" date="2023-05" db="EMBL/GenBank/DDBJ databases">
        <authorList>
            <consortium name="Lawrence Berkeley National Laboratory"/>
            <person name="Steindorff A."/>
            <person name="Hensen N."/>
            <person name="Bonometti L."/>
            <person name="Westerberg I."/>
            <person name="Brannstrom I.O."/>
            <person name="Guillou S."/>
            <person name="Cros-Aarteil S."/>
            <person name="Calhoun S."/>
            <person name="Haridas S."/>
            <person name="Kuo A."/>
            <person name="Mondo S."/>
            <person name="Pangilinan J."/>
            <person name="Riley R."/>
            <person name="Labutti K."/>
            <person name="Andreopoulos B."/>
            <person name="Lipzen A."/>
            <person name="Chen C."/>
            <person name="Yanf M."/>
            <person name="Daum C."/>
            <person name="Ng V."/>
            <person name="Clum A."/>
            <person name="Ohm R."/>
            <person name="Martin F."/>
            <person name="Silar P."/>
            <person name="Natvig D."/>
            <person name="Lalanne C."/>
            <person name="Gautier V."/>
            <person name="Ament-Velasquez S.L."/>
            <person name="Kruys A."/>
            <person name="Hutchinson M.I."/>
            <person name="Powell A.J."/>
            <person name="Barry K."/>
            <person name="Miller A.N."/>
            <person name="Grigoriev I.V."/>
            <person name="Debuchy R."/>
            <person name="Gladieux P."/>
            <person name="Thoren M.H."/>
            <person name="Johannesson H."/>
        </authorList>
    </citation>
    <scope>NUCLEOTIDE SEQUENCE</scope>
    <source>
        <strain evidence="1">CBS 538.74</strain>
    </source>
</reference>
<evidence type="ECO:0000313" key="1">
    <source>
        <dbReference type="EMBL" id="KAK4152112.1"/>
    </source>
</evidence>
<dbReference type="AlphaFoldDB" id="A0AAN6VIW5"/>
<dbReference type="EMBL" id="MU856987">
    <property type="protein sequence ID" value="KAK4152112.1"/>
    <property type="molecule type" value="Genomic_DNA"/>
</dbReference>
<sequence length="71" mass="8211">DLLFHTLEGLANQTPEPSQWEPSGPFMVHRRHLTLLVKALDEMAYMGFPHFMPVDLHNRGINGRRSPKDYP</sequence>
<organism evidence="1 2">
    <name type="scientific">Chaetomidium leptoderma</name>
    <dbReference type="NCBI Taxonomy" id="669021"/>
    <lineage>
        <taxon>Eukaryota</taxon>
        <taxon>Fungi</taxon>
        <taxon>Dikarya</taxon>
        <taxon>Ascomycota</taxon>
        <taxon>Pezizomycotina</taxon>
        <taxon>Sordariomycetes</taxon>
        <taxon>Sordariomycetidae</taxon>
        <taxon>Sordariales</taxon>
        <taxon>Chaetomiaceae</taxon>
        <taxon>Chaetomidium</taxon>
    </lineage>
</organism>
<comment type="caution">
    <text evidence="1">The sequence shown here is derived from an EMBL/GenBank/DDBJ whole genome shotgun (WGS) entry which is preliminary data.</text>
</comment>
<keyword evidence="2" id="KW-1185">Reference proteome</keyword>
<proteinExistence type="predicted"/>